<dbReference type="InterPro" id="IPR000477">
    <property type="entry name" value="RT_dom"/>
</dbReference>
<dbReference type="InterPro" id="IPR043502">
    <property type="entry name" value="DNA/RNA_pol_sf"/>
</dbReference>
<dbReference type="EMBL" id="BKCJ010437288">
    <property type="protein sequence ID" value="GFA51373.1"/>
    <property type="molecule type" value="Genomic_DNA"/>
</dbReference>
<evidence type="ECO:0000259" key="1">
    <source>
        <dbReference type="Pfam" id="PF00078"/>
    </source>
</evidence>
<dbReference type="Gene3D" id="3.10.10.10">
    <property type="entry name" value="HIV Type 1 Reverse Transcriptase, subunit A, domain 1"/>
    <property type="match status" value="2"/>
</dbReference>
<protein>
    <recommendedName>
        <fullName evidence="1">Reverse transcriptase domain-containing protein</fullName>
    </recommendedName>
</protein>
<comment type="caution">
    <text evidence="2">The sequence shown here is derived from an EMBL/GenBank/DDBJ whole genome shotgun (WGS) entry which is preliminary data.</text>
</comment>
<reference evidence="2" key="1">
    <citation type="journal article" date="2019" name="Sci. Rep.">
        <title>Draft genome of Tanacetum cinerariifolium, the natural source of mosquito coil.</title>
        <authorList>
            <person name="Yamashiro T."/>
            <person name="Shiraishi A."/>
            <person name="Satake H."/>
            <person name="Nakayama K."/>
        </authorList>
    </citation>
    <scope>NUCLEOTIDE SEQUENCE</scope>
</reference>
<dbReference type="CDD" id="cd01647">
    <property type="entry name" value="RT_LTR"/>
    <property type="match status" value="1"/>
</dbReference>
<dbReference type="PANTHER" id="PTHR24559">
    <property type="entry name" value="TRANSPOSON TY3-I GAG-POL POLYPROTEIN"/>
    <property type="match status" value="1"/>
</dbReference>
<feature type="non-terminal residue" evidence="2">
    <location>
        <position position="1"/>
    </location>
</feature>
<dbReference type="Pfam" id="PF00078">
    <property type="entry name" value="RVT_1"/>
    <property type="match status" value="1"/>
</dbReference>
<organism evidence="2">
    <name type="scientific">Tanacetum cinerariifolium</name>
    <name type="common">Dalmatian daisy</name>
    <name type="synonym">Chrysanthemum cinerariifolium</name>
    <dbReference type="NCBI Taxonomy" id="118510"/>
    <lineage>
        <taxon>Eukaryota</taxon>
        <taxon>Viridiplantae</taxon>
        <taxon>Streptophyta</taxon>
        <taxon>Embryophyta</taxon>
        <taxon>Tracheophyta</taxon>
        <taxon>Spermatophyta</taxon>
        <taxon>Magnoliopsida</taxon>
        <taxon>eudicotyledons</taxon>
        <taxon>Gunneridae</taxon>
        <taxon>Pentapetalae</taxon>
        <taxon>asterids</taxon>
        <taxon>campanulids</taxon>
        <taxon>Asterales</taxon>
        <taxon>Asteraceae</taxon>
        <taxon>Asteroideae</taxon>
        <taxon>Anthemideae</taxon>
        <taxon>Anthemidinae</taxon>
        <taxon>Tanacetum</taxon>
    </lineage>
</organism>
<dbReference type="PANTHER" id="PTHR24559:SF444">
    <property type="entry name" value="REVERSE TRANSCRIPTASE DOMAIN-CONTAINING PROTEIN"/>
    <property type="match status" value="1"/>
</dbReference>
<dbReference type="InterPro" id="IPR043128">
    <property type="entry name" value="Rev_trsase/Diguanyl_cyclase"/>
</dbReference>
<dbReference type="Gene3D" id="3.30.70.270">
    <property type="match status" value="1"/>
</dbReference>
<gene>
    <name evidence="2" type="ORF">Tci_623345</name>
</gene>
<feature type="domain" description="Reverse transcriptase" evidence="1">
    <location>
        <begin position="107"/>
        <end position="206"/>
    </location>
</feature>
<dbReference type="AlphaFoldDB" id="A0A699JPZ8"/>
<dbReference type="InterPro" id="IPR053134">
    <property type="entry name" value="RNA-dir_DNA_polymerase"/>
</dbReference>
<name>A0A699JPZ8_TANCI</name>
<evidence type="ECO:0000313" key="2">
    <source>
        <dbReference type="EMBL" id="GFA51373.1"/>
    </source>
</evidence>
<accession>A0A699JPZ8</accession>
<proteinExistence type="predicted"/>
<dbReference type="SUPFAM" id="SSF56672">
    <property type="entry name" value="DNA/RNA polymerases"/>
    <property type="match status" value="1"/>
</dbReference>
<sequence>EKLEVHGERLKGNLKQLKTIKVNEPKLKDILVVRNFLGVFLKDLFGPPPSREVEFHIDLVPEAMPITKSPNHLEPMEMQELSNQLKELQDKVFIQPSFSPWGARSYVLRRRMVVLTRYGHFKFTVKPFGLTNAPMVIMDFMNRACKMYLDKFVIVFIDDILINSNTQREHEVHLRLILELLEKEKLFGKFLKCEFWLQVVRFLGHVVNNEGIYVDPRKIEAVKNSKPPKTQTVIRSFLALS</sequence>